<protein>
    <submittedName>
        <fullName evidence="1">Uncharacterized protein</fullName>
    </submittedName>
</protein>
<dbReference type="EMBL" id="BK016076">
    <property type="protein sequence ID" value="DAF92897.1"/>
    <property type="molecule type" value="Genomic_DNA"/>
</dbReference>
<proteinExistence type="predicted"/>
<evidence type="ECO:0000313" key="1">
    <source>
        <dbReference type="EMBL" id="DAF92897.1"/>
    </source>
</evidence>
<organism evidence="1">
    <name type="scientific">Siphoviridae sp. ctX5W26</name>
    <dbReference type="NCBI Taxonomy" id="2825540"/>
    <lineage>
        <taxon>Viruses</taxon>
        <taxon>Duplodnaviria</taxon>
        <taxon>Heunggongvirae</taxon>
        <taxon>Uroviricota</taxon>
        <taxon>Caudoviricetes</taxon>
    </lineage>
</organism>
<accession>A0A8S5UEJ4</accession>
<sequence length="150" mass="17700">MKNKEKFIDKLADFACIRDNIAMNVKGELVGCYGLLCENCKFYTEKDCGTASREWLEEEYVEQMVISSKDVRLLECIKDSYTYVARDLSGDMFLYINRPEKGSRTWFSDMESLSIKRFDVCFPMVKWEDEGPWKIEDLKKFKVVENYEIS</sequence>
<reference evidence="1" key="1">
    <citation type="journal article" date="2021" name="Proc. Natl. Acad. Sci. U.S.A.">
        <title>A Catalog of Tens of Thousands of Viruses from Human Metagenomes Reveals Hidden Associations with Chronic Diseases.</title>
        <authorList>
            <person name="Tisza M.J."/>
            <person name="Buck C.B."/>
        </authorList>
    </citation>
    <scope>NUCLEOTIDE SEQUENCE</scope>
    <source>
        <strain evidence="1">CtX5W26</strain>
    </source>
</reference>
<name>A0A8S5UEJ4_9CAUD</name>